<evidence type="ECO:0000313" key="1">
    <source>
        <dbReference type="EMBL" id="EJX06221.1"/>
    </source>
</evidence>
<accession>J9D0Y1</accession>
<sequence length="101" mass="12593">MWTSFIMYIHNSCSHSFNLWNKFFWLHYHHVYIQWFLSHFGNCPQYRKSERYIGNKHPIHDIHMYPIGIAPIQHLNIFRQISKISRKNRRRYYCIHIITTI</sequence>
<name>J9D0Y1_9ZZZZ</name>
<protein>
    <submittedName>
        <fullName evidence="1">Uncharacterized protein</fullName>
    </submittedName>
</protein>
<reference evidence="1" key="1">
    <citation type="journal article" date="2012" name="PLoS ONE">
        <title>Gene sets for utilization of primary and secondary nutrition supplies in the distal gut of endangered iberian lynx.</title>
        <authorList>
            <person name="Alcaide M."/>
            <person name="Messina E."/>
            <person name="Richter M."/>
            <person name="Bargiela R."/>
            <person name="Peplies J."/>
            <person name="Huws S.A."/>
            <person name="Newbold C.J."/>
            <person name="Golyshin P.N."/>
            <person name="Simon M.A."/>
            <person name="Lopez G."/>
            <person name="Yakimov M.M."/>
            <person name="Ferrer M."/>
        </authorList>
    </citation>
    <scope>NUCLEOTIDE SEQUENCE</scope>
</reference>
<proteinExistence type="predicted"/>
<dbReference type="AlphaFoldDB" id="J9D0Y1"/>
<organism evidence="1">
    <name type="scientific">gut metagenome</name>
    <dbReference type="NCBI Taxonomy" id="749906"/>
    <lineage>
        <taxon>unclassified sequences</taxon>
        <taxon>metagenomes</taxon>
        <taxon>organismal metagenomes</taxon>
    </lineage>
</organism>
<comment type="caution">
    <text evidence="1">The sequence shown here is derived from an EMBL/GenBank/DDBJ whole genome shotgun (WGS) entry which is preliminary data.</text>
</comment>
<dbReference type="EMBL" id="AMCI01001224">
    <property type="protein sequence ID" value="EJX06221.1"/>
    <property type="molecule type" value="Genomic_DNA"/>
</dbReference>
<gene>
    <name evidence="1" type="ORF">EVA_05669</name>
</gene>